<feature type="transmembrane region" description="Helical" evidence="1">
    <location>
        <begin position="86"/>
        <end position="106"/>
    </location>
</feature>
<feature type="transmembrane region" description="Helical" evidence="1">
    <location>
        <begin position="135"/>
        <end position="154"/>
    </location>
</feature>
<organism evidence="3">
    <name type="scientific">Nocardia globerula</name>
    <dbReference type="NCBI Taxonomy" id="1818"/>
    <lineage>
        <taxon>Bacteria</taxon>
        <taxon>Bacillati</taxon>
        <taxon>Actinomycetota</taxon>
        <taxon>Actinomycetes</taxon>
        <taxon>Mycobacteriales</taxon>
        <taxon>Nocardiaceae</taxon>
        <taxon>Nocardia</taxon>
    </lineage>
</organism>
<dbReference type="InterPro" id="IPR055568">
    <property type="entry name" value="DUF7144"/>
</dbReference>
<comment type="caution">
    <text evidence="3">The sequence shown here is derived from an EMBL/GenBank/DDBJ whole genome shotgun (WGS) entry which is preliminary data.</text>
</comment>
<reference evidence="3" key="1">
    <citation type="submission" date="2019-07" db="EMBL/GenBank/DDBJ databases">
        <title>Genomic Encyclopedia of Type Strains, Phase IV (KMG-IV): sequencing the most valuable type-strain genomes for metagenomic binning, comparative biology and taxonomic classification.</title>
        <authorList>
            <person name="Goeker M."/>
        </authorList>
    </citation>
    <scope>NUCLEOTIDE SEQUENCE</scope>
    <source>
        <strain evidence="3">DSM 44596</strain>
    </source>
</reference>
<feature type="domain" description="DUF7144" evidence="2">
    <location>
        <begin position="43"/>
        <end position="155"/>
    </location>
</feature>
<protein>
    <recommendedName>
        <fullName evidence="2">DUF7144 domain-containing protein</fullName>
    </recommendedName>
</protein>
<keyword evidence="1" id="KW-0472">Membrane</keyword>
<evidence type="ECO:0000313" key="3">
    <source>
        <dbReference type="EMBL" id="TYQ01642.1"/>
    </source>
</evidence>
<keyword evidence="1" id="KW-0812">Transmembrane</keyword>
<sequence>MFALLNLGKLFTRYSADEGDVMTAPNQAPANHPVRQGFAIGTTVAAAALLFVAGVVALLQGIAALADNNIVVVGTNYAFKFDVTTWGWIHIILGIIGIAVSLGLFVGQTWARGMAFVIAALSIVANFLWLPYYPLWSIVIIALDVVVIWAVATWRPDATKTI</sequence>
<name>A0A652YJU2_NOCGL</name>
<evidence type="ECO:0000259" key="2">
    <source>
        <dbReference type="Pfam" id="PF23636"/>
    </source>
</evidence>
<gene>
    <name evidence="3" type="ORF">FNL38_10757</name>
</gene>
<accession>A0A652YJU2</accession>
<dbReference type="AlphaFoldDB" id="A0A652YJU2"/>
<dbReference type="EMBL" id="VNIQ01000007">
    <property type="protein sequence ID" value="TYQ01642.1"/>
    <property type="molecule type" value="Genomic_DNA"/>
</dbReference>
<feature type="transmembrane region" description="Helical" evidence="1">
    <location>
        <begin position="44"/>
        <end position="66"/>
    </location>
</feature>
<dbReference type="Pfam" id="PF23636">
    <property type="entry name" value="DUF7144"/>
    <property type="match status" value="1"/>
</dbReference>
<proteinExistence type="predicted"/>
<evidence type="ECO:0000256" key="1">
    <source>
        <dbReference type="SAM" id="Phobius"/>
    </source>
</evidence>
<keyword evidence="1" id="KW-1133">Transmembrane helix</keyword>
<feature type="transmembrane region" description="Helical" evidence="1">
    <location>
        <begin position="113"/>
        <end position="129"/>
    </location>
</feature>